<dbReference type="Proteomes" id="UP001222027">
    <property type="component" value="Unassembled WGS sequence"/>
</dbReference>
<name>A0AAV8RSE3_ENSVE</name>
<accession>A0AAV8RSE3</accession>
<comment type="caution">
    <text evidence="1">The sequence shown here is derived from an EMBL/GenBank/DDBJ whole genome shotgun (WGS) entry which is preliminary data.</text>
</comment>
<proteinExistence type="predicted"/>
<organism evidence="1 2">
    <name type="scientific">Ensete ventricosum</name>
    <name type="common">Abyssinian banana</name>
    <name type="synonym">Musa ensete</name>
    <dbReference type="NCBI Taxonomy" id="4639"/>
    <lineage>
        <taxon>Eukaryota</taxon>
        <taxon>Viridiplantae</taxon>
        <taxon>Streptophyta</taxon>
        <taxon>Embryophyta</taxon>
        <taxon>Tracheophyta</taxon>
        <taxon>Spermatophyta</taxon>
        <taxon>Magnoliopsida</taxon>
        <taxon>Liliopsida</taxon>
        <taxon>Zingiberales</taxon>
        <taxon>Musaceae</taxon>
        <taxon>Ensete</taxon>
    </lineage>
</organism>
<dbReference type="EMBL" id="JAQQAF010000002">
    <property type="protein sequence ID" value="KAJ8505384.1"/>
    <property type="molecule type" value="Genomic_DNA"/>
</dbReference>
<evidence type="ECO:0000313" key="2">
    <source>
        <dbReference type="Proteomes" id="UP001222027"/>
    </source>
</evidence>
<protein>
    <recommendedName>
        <fullName evidence="3">START domain-containing protein</fullName>
    </recommendedName>
</protein>
<reference evidence="1 2" key="1">
    <citation type="submission" date="2022-12" db="EMBL/GenBank/DDBJ databases">
        <title>Chromosome-scale assembly of the Ensete ventricosum genome.</title>
        <authorList>
            <person name="Dussert Y."/>
            <person name="Stocks J."/>
            <person name="Wendawek A."/>
            <person name="Woldeyes F."/>
            <person name="Nichols R.A."/>
            <person name="Borrell J.S."/>
        </authorList>
    </citation>
    <scope>NUCLEOTIDE SEQUENCE [LARGE SCALE GENOMIC DNA]</scope>
    <source>
        <strain evidence="2">cv. Maze</strain>
        <tissue evidence="1">Seeds</tissue>
    </source>
</reference>
<evidence type="ECO:0008006" key="3">
    <source>
        <dbReference type="Google" id="ProtNLM"/>
    </source>
</evidence>
<gene>
    <name evidence="1" type="ORF">OPV22_006270</name>
</gene>
<sequence length="105" mass="12331">MTTHEKSSNVEKRTRVNGGRVRSLRACSPRHRNKYVTRDPCFEVIPSEEETWTGEVHVRSVTTTSFILIRIVYPLDYWVKLFDEAAAARRRWKNPWEKATAENPL</sequence>
<dbReference type="AlphaFoldDB" id="A0AAV8RSE3"/>
<keyword evidence="2" id="KW-1185">Reference proteome</keyword>
<evidence type="ECO:0000313" key="1">
    <source>
        <dbReference type="EMBL" id="KAJ8505384.1"/>
    </source>
</evidence>